<keyword evidence="7" id="KW-1133">Transmembrane helix</keyword>
<dbReference type="GO" id="GO:0004721">
    <property type="term" value="F:phosphoprotein phosphatase activity"/>
    <property type="evidence" value="ECO:0007669"/>
    <property type="project" value="TreeGrafter"/>
</dbReference>
<reference evidence="9 10" key="1">
    <citation type="journal article" date="2015" name="Nature">
        <title>rRNA introns, odd ribosomes, and small enigmatic genomes across a large radiation of phyla.</title>
        <authorList>
            <person name="Brown C.T."/>
            <person name="Hug L.A."/>
            <person name="Thomas B.C."/>
            <person name="Sharon I."/>
            <person name="Castelle C.J."/>
            <person name="Singh A."/>
            <person name="Wilkins M.J."/>
            <person name="Williams K.H."/>
            <person name="Banfield J.F."/>
        </authorList>
    </citation>
    <scope>NUCLEOTIDE SEQUENCE [LARGE SCALE GENOMIC DNA]</scope>
</reference>
<evidence type="ECO:0000313" key="9">
    <source>
        <dbReference type="EMBL" id="KKU99927.1"/>
    </source>
</evidence>
<dbReference type="EMBL" id="LCPP01000019">
    <property type="protein sequence ID" value="KKU99927.1"/>
    <property type="molecule type" value="Genomic_DNA"/>
</dbReference>
<comment type="catalytic activity">
    <reaction evidence="1">
        <text>ATP + protein L-histidine = ADP + protein N-phospho-L-histidine.</text>
        <dbReference type="EC" id="2.7.13.3"/>
    </reaction>
</comment>
<dbReference type="Gene3D" id="1.10.287.130">
    <property type="match status" value="1"/>
</dbReference>
<feature type="transmembrane region" description="Helical" evidence="7">
    <location>
        <begin position="24"/>
        <end position="45"/>
    </location>
</feature>
<dbReference type="FunFam" id="3.30.565.10:FF:000006">
    <property type="entry name" value="Sensor histidine kinase WalK"/>
    <property type="match status" value="1"/>
</dbReference>
<dbReference type="PROSITE" id="PS50109">
    <property type="entry name" value="HIS_KIN"/>
    <property type="match status" value="1"/>
</dbReference>
<dbReference type="PANTHER" id="PTHR45453:SF1">
    <property type="entry name" value="PHOSPHATE REGULON SENSOR PROTEIN PHOR"/>
    <property type="match status" value="1"/>
</dbReference>
<dbReference type="PRINTS" id="PR00344">
    <property type="entry name" value="BCTRLSENSOR"/>
</dbReference>
<dbReference type="SMART" id="SM00387">
    <property type="entry name" value="HATPase_c"/>
    <property type="match status" value="1"/>
</dbReference>
<dbReference type="GO" id="GO:0016036">
    <property type="term" value="P:cellular response to phosphate starvation"/>
    <property type="evidence" value="ECO:0007669"/>
    <property type="project" value="TreeGrafter"/>
</dbReference>
<dbReference type="GO" id="GO:0000155">
    <property type="term" value="F:phosphorelay sensor kinase activity"/>
    <property type="evidence" value="ECO:0007669"/>
    <property type="project" value="InterPro"/>
</dbReference>
<dbReference type="InterPro" id="IPR036097">
    <property type="entry name" value="HisK_dim/P_sf"/>
</dbReference>
<evidence type="ECO:0000256" key="7">
    <source>
        <dbReference type="SAM" id="Phobius"/>
    </source>
</evidence>
<dbReference type="InterPro" id="IPR003661">
    <property type="entry name" value="HisK_dim/P_dom"/>
</dbReference>
<dbReference type="Pfam" id="PF00512">
    <property type="entry name" value="HisKA"/>
    <property type="match status" value="1"/>
</dbReference>
<dbReference type="InterPro" id="IPR036890">
    <property type="entry name" value="HATPase_C_sf"/>
</dbReference>
<evidence type="ECO:0000313" key="10">
    <source>
        <dbReference type="Proteomes" id="UP000034637"/>
    </source>
</evidence>
<dbReference type="SMART" id="SM00388">
    <property type="entry name" value="HisKA"/>
    <property type="match status" value="1"/>
</dbReference>
<feature type="domain" description="Histidine kinase" evidence="8">
    <location>
        <begin position="128"/>
        <end position="345"/>
    </location>
</feature>
<dbReference type="CDD" id="cd00082">
    <property type="entry name" value="HisKA"/>
    <property type="match status" value="1"/>
</dbReference>
<dbReference type="SUPFAM" id="SSF55874">
    <property type="entry name" value="ATPase domain of HSP90 chaperone/DNA topoisomerase II/histidine kinase"/>
    <property type="match status" value="1"/>
</dbReference>
<dbReference type="Gene3D" id="3.30.565.10">
    <property type="entry name" value="Histidine kinase-like ATPase, C-terminal domain"/>
    <property type="match status" value="1"/>
</dbReference>
<dbReference type="InterPro" id="IPR003594">
    <property type="entry name" value="HATPase_dom"/>
</dbReference>
<evidence type="ECO:0000256" key="5">
    <source>
        <dbReference type="ARBA" id="ARBA00022777"/>
    </source>
</evidence>
<gene>
    <name evidence="9" type="ORF">UY33_C0019G0013</name>
</gene>
<feature type="transmembrane region" description="Helical" evidence="7">
    <location>
        <begin position="85"/>
        <end position="108"/>
    </location>
</feature>
<sequence length="345" mass="38588">MPRSGGLATKWVNMFRSARIKLTAWYLLIIMLVSLMFSAVIYRLLSLEIARFEYAQRIRIERRFGGMTMHIPETTELVEETRRRILTMLAIINGGILVVAGAFGYLLAGQTLQPIKVMVDEQNRFVTDASHELRTPLTALKSAMEVHLRDRRLTLVQAKTLIAGNIKDVNRLQALADALLQLARYQKANGQTVKERLQGEEIVKEAVKKIEPLAHKKQIGIKTETTGFSIWGDKYGLTELLIILLDNAVKYSPAKSTVTVRGNKTDGWVTISVTDSGTGIDKEDQPHIWDRFYRAERARSDSESGGYGLGLAIAKKIVEANRGMISFTSREGRGTTFTVRLPAAP</sequence>
<name>A0A0G1V0K1_9BACT</name>
<proteinExistence type="predicted"/>
<evidence type="ECO:0000256" key="2">
    <source>
        <dbReference type="ARBA" id="ARBA00012438"/>
    </source>
</evidence>
<dbReference type="SUPFAM" id="SSF47384">
    <property type="entry name" value="Homodimeric domain of signal transducing histidine kinase"/>
    <property type="match status" value="1"/>
</dbReference>
<keyword evidence="3" id="KW-0597">Phosphoprotein</keyword>
<dbReference type="InterPro" id="IPR050351">
    <property type="entry name" value="BphY/WalK/GraS-like"/>
</dbReference>
<dbReference type="InterPro" id="IPR005467">
    <property type="entry name" value="His_kinase_dom"/>
</dbReference>
<dbReference type="InterPro" id="IPR004358">
    <property type="entry name" value="Sig_transdc_His_kin-like_C"/>
</dbReference>
<evidence type="ECO:0000256" key="3">
    <source>
        <dbReference type="ARBA" id="ARBA00022553"/>
    </source>
</evidence>
<evidence type="ECO:0000259" key="8">
    <source>
        <dbReference type="PROSITE" id="PS50109"/>
    </source>
</evidence>
<keyword evidence="5 9" id="KW-0418">Kinase</keyword>
<comment type="caution">
    <text evidence="9">The sequence shown here is derived from an EMBL/GenBank/DDBJ whole genome shotgun (WGS) entry which is preliminary data.</text>
</comment>
<keyword evidence="7" id="KW-0472">Membrane</keyword>
<evidence type="ECO:0000256" key="6">
    <source>
        <dbReference type="ARBA" id="ARBA00023012"/>
    </source>
</evidence>
<dbReference type="AlphaFoldDB" id="A0A0G1V0K1"/>
<keyword evidence="7" id="KW-0812">Transmembrane</keyword>
<dbReference type="EC" id="2.7.13.3" evidence="2"/>
<protein>
    <recommendedName>
        <fullName evidence="2">histidine kinase</fullName>
        <ecNumber evidence="2">2.7.13.3</ecNumber>
    </recommendedName>
</protein>
<dbReference type="PATRIC" id="fig|1618355.3.peg.626"/>
<accession>A0A0G1V0K1</accession>
<evidence type="ECO:0000256" key="1">
    <source>
        <dbReference type="ARBA" id="ARBA00000085"/>
    </source>
</evidence>
<keyword evidence="4" id="KW-0808">Transferase</keyword>
<dbReference type="Proteomes" id="UP000034637">
    <property type="component" value="Unassembled WGS sequence"/>
</dbReference>
<dbReference type="GO" id="GO:0005886">
    <property type="term" value="C:plasma membrane"/>
    <property type="evidence" value="ECO:0007669"/>
    <property type="project" value="TreeGrafter"/>
</dbReference>
<organism evidence="9 10">
    <name type="scientific">Candidatus Amesbacteria bacterium GW2011_GWA1_48_9</name>
    <dbReference type="NCBI Taxonomy" id="1618355"/>
    <lineage>
        <taxon>Bacteria</taxon>
        <taxon>Candidatus Amesiibacteriota</taxon>
    </lineage>
</organism>
<dbReference type="PANTHER" id="PTHR45453">
    <property type="entry name" value="PHOSPHATE REGULON SENSOR PROTEIN PHOR"/>
    <property type="match status" value="1"/>
</dbReference>
<dbReference type="Pfam" id="PF02518">
    <property type="entry name" value="HATPase_c"/>
    <property type="match status" value="1"/>
</dbReference>
<keyword evidence="6" id="KW-0902">Two-component regulatory system</keyword>
<evidence type="ECO:0000256" key="4">
    <source>
        <dbReference type="ARBA" id="ARBA00022679"/>
    </source>
</evidence>